<dbReference type="EMBL" id="AP018694">
    <property type="protein sequence ID" value="BBE17537.1"/>
    <property type="molecule type" value="Genomic_DNA"/>
</dbReference>
<evidence type="ECO:0000256" key="2">
    <source>
        <dbReference type="SAM" id="SignalP"/>
    </source>
</evidence>
<keyword evidence="1 2" id="KW-0732">Signal</keyword>
<feature type="chain" id="PRO_5024438498" evidence="2">
    <location>
        <begin position="19"/>
        <end position="501"/>
    </location>
</feature>
<dbReference type="Pfam" id="PF02638">
    <property type="entry name" value="GHL10"/>
    <property type="match status" value="1"/>
</dbReference>
<evidence type="ECO:0000313" key="4">
    <source>
        <dbReference type="EMBL" id="BBE17537.1"/>
    </source>
</evidence>
<dbReference type="GO" id="GO:0016787">
    <property type="term" value="F:hydrolase activity"/>
    <property type="evidence" value="ECO:0007669"/>
    <property type="project" value="UniProtKB-KW"/>
</dbReference>
<proteinExistence type="predicted"/>
<gene>
    <name evidence="4" type="ORF">AQPE_1693</name>
</gene>
<keyword evidence="5" id="KW-1185">Reference proteome</keyword>
<organism evidence="4 5">
    <name type="scientific">Aquipluma nitroreducens</name>
    <dbReference type="NCBI Taxonomy" id="2010828"/>
    <lineage>
        <taxon>Bacteria</taxon>
        <taxon>Pseudomonadati</taxon>
        <taxon>Bacteroidota</taxon>
        <taxon>Bacteroidia</taxon>
        <taxon>Marinilabiliales</taxon>
        <taxon>Prolixibacteraceae</taxon>
        <taxon>Aquipluma</taxon>
    </lineage>
</organism>
<sequence length="501" mass="58771">MLKFLFLFFFFLSFDLCAQLAPKREFRAVWVATVNNIDWPSKPGLSTEQQMKEVIDILNMHSKNGMNAIIMQIRPSADAFYHSDLEPWSKYLTGTQGKAPNPFYDPLQFWINECHKRNMEFHAWLNPFRVAQNINDPLAANHIAFKHSDWIVNYGGKLYFDPGLPQTREFVVKVVIDIVSRYDVDAIHFDDYFYPYPLKEDFPDENSFAQFNRGFQADQKANWRRDNVDILIKTLSENIKKTKPWVKFGISPFGVWRNKADDPEGSETTAGTTNYDHLYADILKWQKNGWIDYCLPQLYWQIGHPSVDFLTLSKWWAAHTYGRAMYIGQAVYKLEANSTVPDWKDPNQLVKQIQIIRQIPQLGGSAFYSSVHFKRDLFGFDQNLRDNLYKFPALVPQMPWIDKKAPESPTHFKKRGHKLKWKSSKTENDMDKVANYVVYLNPVGQQFDVRNPENIFTITKHKSIKFKQNSRKLQRKYEVRISALDRLHNESEISKVKVLKL</sequence>
<reference evidence="4" key="1">
    <citation type="journal article" date="2020" name="Int. J. Syst. Evol. Microbiol.">
        <title>Aquipluma nitroreducens gen. nov. sp. nov., a novel facultatively anaerobic bacterium isolated from a freshwater lake.</title>
        <authorList>
            <person name="Watanabe M."/>
            <person name="Kojima H."/>
            <person name="Fukui M."/>
        </authorList>
    </citation>
    <scope>NUCLEOTIDE SEQUENCE</scope>
    <source>
        <strain evidence="4">MeG22</strain>
    </source>
</reference>
<protein>
    <submittedName>
        <fullName evidence="4">Glycoside hydrolase</fullName>
    </submittedName>
</protein>
<evidence type="ECO:0000256" key="1">
    <source>
        <dbReference type="ARBA" id="ARBA00022729"/>
    </source>
</evidence>
<accession>A0A5K7S7R6</accession>
<dbReference type="PANTHER" id="PTHR43405:SF1">
    <property type="entry name" value="GLYCOSYL HYDROLASE DIGH"/>
    <property type="match status" value="1"/>
</dbReference>
<dbReference type="Gene3D" id="3.20.20.80">
    <property type="entry name" value="Glycosidases"/>
    <property type="match status" value="1"/>
</dbReference>
<dbReference type="InterPro" id="IPR052177">
    <property type="entry name" value="Divisome_Glycosyl_Hydrolase"/>
</dbReference>
<dbReference type="KEGG" id="anf:AQPE_1693"/>
<dbReference type="SUPFAM" id="SSF51445">
    <property type="entry name" value="(Trans)glycosidases"/>
    <property type="match status" value="1"/>
</dbReference>
<evidence type="ECO:0000259" key="3">
    <source>
        <dbReference type="Pfam" id="PF02638"/>
    </source>
</evidence>
<dbReference type="InterPro" id="IPR017853">
    <property type="entry name" value="GH"/>
</dbReference>
<name>A0A5K7S7R6_9BACT</name>
<keyword evidence="4" id="KW-0378">Hydrolase</keyword>
<evidence type="ECO:0000313" key="5">
    <source>
        <dbReference type="Proteomes" id="UP001193389"/>
    </source>
</evidence>
<dbReference type="InterPro" id="IPR003790">
    <property type="entry name" value="GHL10"/>
</dbReference>
<dbReference type="Proteomes" id="UP001193389">
    <property type="component" value="Chromosome"/>
</dbReference>
<feature type="domain" description="Glycosyl hydrolase-like 10" evidence="3">
    <location>
        <begin position="25"/>
        <end position="344"/>
    </location>
</feature>
<dbReference type="RefSeq" id="WP_318350523.1">
    <property type="nucleotide sequence ID" value="NZ_AP018694.1"/>
</dbReference>
<dbReference type="AlphaFoldDB" id="A0A5K7S7R6"/>
<feature type="signal peptide" evidence="2">
    <location>
        <begin position="1"/>
        <end position="18"/>
    </location>
</feature>
<dbReference type="PANTHER" id="PTHR43405">
    <property type="entry name" value="GLYCOSYL HYDROLASE DIGH"/>
    <property type="match status" value="1"/>
</dbReference>